<dbReference type="PANTHER" id="PTHR32248:SF4">
    <property type="entry name" value="RNA POLYMERASE SIGMA-54 FACTOR"/>
    <property type="match status" value="1"/>
</dbReference>
<keyword evidence="6 9" id="KW-0731">Sigma factor</keyword>
<feature type="domain" description="RNA polymerase sigma factor 54 core-binding" evidence="11">
    <location>
        <begin position="141"/>
        <end position="327"/>
    </location>
</feature>
<dbReference type="GO" id="GO:0006352">
    <property type="term" value="P:DNA-templated transcription initiation"/>
    <property type="evidence" value="ECO:0007669"/>
    <property type="project" value="InterPro"/>
</dbReference>
<reference evidence="12 13" key="1">
    <citation type="submission" date="2012-11" db="EMBL/GenBank/DDBJ databases">
        <title>Whole genome sequence of Acidisphaera rubrifaciens HS-AP3.</title>
        <authorList>
            <person name="Azuma Y."/>
            <person name="Higashiura N."/>
            <person name="Hirakawa H."/>
            <person name="Matsushita K."/>
        </authorList>
    </citation>
    <scope>NUCLEOTIDE SEQUENCE [LARGE SCALE GENOMIC DNA]</scope>
    <source>
        <strain evidence="12 13">HS-AP3</strain>
    </source>
</reference>
<evidence type="ECO:0000256" key="9">
    <source>
        <dbReference type="PIRNR" id="PIRNR000774"/>
    </source>
</evidence>
<evidence type="ECO:0000313" key="13">
    <source>
        <dbReference type="Proteomes" id="UP000032680"/>
    </source>
</evidence>
<dbReference type="PROSITE" id="PS00717">
    <property type="entry name" value="SIGMA54_1"/>
    <property type="match status" value="1"/>
</dbReference>
<keyword evidence="8 9" id="KW-0804">Transcription</keyword>
<dbReference type="InterPro" id="IPR038709">
    <property type="entry name" value="RpoN_core-bd_sf"/>
</dbReference>
<dbReference type="GO" id="GO:0000428">
    <property type="term" value="C:DNA-directed RNA polymerase complex"/>
    <property type="evidence" value="ECO:0007669"/>
    <property type="project" value="UniProtKB-KW"/>
</dbReference>
<evidence type="ECO:0000313" key="12">
    <source>
        <dbReference type="EMBL" id="GAN76397.1"/>
    </source>
</evidence>
<dbReference type="GO" id="GO:0016779">
    <property type="term" value="F:nucleotidyltransferase activity"/>
    <property type="evidence" value="ECO:0007669"/>
    <property type="project" value="UniProtKB-KW"/>
</dbReference>
<comment type="similarity">
    <text evidence="1 9">Belongs to the sigma-54 factor family.</text>
</comment>
<evidence type="ECO:0000256" key="8">
    <source>
        <dbReference type="ARBA" id="ARBA00023163"/>
    </source>
</evidence>
<keyword evidence="4 9" id="KW-0548">Nucleotidyltransferase</keyword>
<proteinExistence type="inferred from homology"/>
<protein>
    <recommendedName>
        <fullName evidence="9">RNA polymerase sigma-54 factor</fullName>
    </recommendedName>
</protein>
<evidence type="ECO:0000256" key="4">
    <source>
        <dbReference type="ARBA" id="ARBA00022695"/>
    </source>
</evidence>
<evidence type="ECO:0000256" key="5">
    <source>
        <dbReference type="ARBA" id="ARBA00023015"/>
    </source>
</evidence>
<dbReference type="PIRSF" id="PIRSF000774">
    <property type="entry name" value="RpoN"/>
    <property type="match status" value="1"/>
</dbReference>
<evidence type="ECO:0000256" key="1">
    <source>
        <dbReference type="ARBA" id="ARBA00008798"/>
    </source>
</evidence>
<dbReference type="GO" id="GO:0016987">
    <property type="term" value="F:sigma factor activity"/>
    <property type="evidence" value="ECO:0007669"/>
    <property type="project" value="UniProtKB-KW"/>
</dbReference>
<evidence type="ECO:0000259" key="11">
    <source>
        <dbReference type="Pfam" id="PF04963"/>
    </source>
</evidence>
<dbReference type="Pfam" id="PF04963">
    <property type="entry name" value="Sigma54_CBD"/>
    <property type="match status" value="1"/>
</dbReference>
<comment type="caution">
    <text evidence="12">The sequence shown here is derived from an EMBL/GenBank/DDBJ whole genome shotgun (WGS) entry which is preliminary data.</text>
</comment>
<dbReference type="GO" id="GO:0003677">
    <property type="term" value="F:DNA binding"/>
    <property type="evidence" value="ECO:0007669"/>
    <property type="project" value="UniProtKB-KW"/>
</dbReference>
<dbReference type="InterPro" id="IPR007046">
    <property type="entry name" value="RNA_pol_sigma_54_core-bd"/>
</dbReference>
<evidence type="ECO:0000256" key="2">
    <source>
        <dbReference type="ARBA" id="ARBA00022478"/>
    </source>
</evidence>
<feature type="domain" description="RNA polymerase sigma factor 54 DNA-binding" evidence="10">
    <location>
        <begin position="342"/>
        <end position="500"/>
    </location>
</feature>
<keyword evidence="7 9" id="KW-0238">DNA-binding</keyword>
<dbReference type="InterPro" id="IPR000394">
    <property type="entry name" value="RNA_pol_sigma_54"/>
</dbReference>
<dbReference type="Proteomes" id="UP000032680">
    <property type="component" value="Unassembled WGS sequence"/>
</dbReference>
<keyword evidence="13" id="KW-1185">Reference proteome</keyword>
<dbReference type="Gene3D" id="1.10.10.1330">
    <property type="entry name" value="RNA polymerase sigma-54 factor, core-binding domain"/>
    <property type="match status" value="1"/>
</dbReference>
<dbReference type="PANTHER" id="PTHR32248">
    <property type="entry name" value="RNA POLYMERASE SIGMA-54 FACTOR"/>
    <property type="match status" value="1"/>
</dbReference>
<dbReference type="Pfam" id="PF00309">
    <property type="entry name" value="Sigma54_AID"/>
    <property type="match status" value="1"/>
</dbReference>
<dbReference type="InterPro" id="IPR007634">
    <property type="entry name" value="RNA_pol_sigma_54_DNA-bd"/>
</dbReference>
<dbReference type="NCBIfam" id="NF004596">
    <property type="entry name" value="PRK05932.1-3"/>
    <property type="match status" value="1"/>
</dbReference>
<accession>A0A0D6P411</accession>
<evidence type="ECO:0000256" key="6">
    <source>
        <dbReference type="ARBA" id="ARBA00023082"/>
    </source>
</evidence>
<dbReference type="PRINTS" id="PR00045">
    <property type="entry name" value="SIGMA54FCT"/>
</dbReference>
<dbReference type="PROSITE" id="PS50044">
    <property type="entry name" value="SIGMA54_3"/>
    <property type="match status" value="1"/>
</dbReference>
<keyword evidence="3 9" id="KW-0808">Transferase</keyword>
<keyword evidence="2 9" id="KW-0240">DNA-directed RNA polymerase</keyword>
<gene>
    <name evidence="12" type="ORF">Asru_0089_02</name>
</gene>
<name>A0A0D6P411_9PROT</name>
<dbReference type="Pfam" id="PF04552">
    <property type="entry name" value="Sigma54_DBD"/>
    <property type="match status" value="1"/>
</dbReference>
<evidence type="ECO:0000259" key="10">
    <source>
        <dbReference type="Pfam" id="PF04552"/>
    </source>
</evidence>
<organism evidence="12 13">
    <name type="scientific">Acidisphaera rubrifaciens HS-AP3</name>
    <dbReference type="NCBI Taxonomy" id="1231350"/>
    <lineage>
        <taxon>Bacteria</taxon>
        <taxon>Pseudomonadati</taxon>
        <taxon>Pseudomonadota</taxon>
        <taxon>Alphaproteobacteria</taxon>
        <taxon>Acetobacterales</taxon>
        <taxon>Acetobacteraceae</taxon>
        <taxon>Acidisphaera</taxon>
    </lineage>
</organism>
<dbReference type="EMBL" id="BANB01000089">
    <property type="protein sequence ID" value="GAN76397.1"/>
    <property type="molecule type" value="Genomic_DNA"/>
</dbReference>
<dbReference type="AlphaFoldDB" id="A0A0D6P411"/>
<comment type="function">
    <text evidence="9">Sigma factors are initiation factors that promote the attachment of RNA polymerase to specific initiation sites and are then released.</text>
</comment>
<evidence type="ECO:0000256" key="3">
    <source>
        <dbReference type="ARBA" id="ARBA00022679"/>
    </source>
</evidence>
<dbReference type="NCBIfam" id="NF009118">
    <property type="entry name" value="PRK12469.1"/>
    <property type="match status" value="1"/>
</dbReference>
<dbReference type="NCBIfam" id="TIGR02395">
    <property type="entry name" value="rpoN_sigma"/>
    <property type="match status" value="1"/>
</dbReference>
<dbReference type="RefSeq" id="WP_048860199.1">
    <property type="nucleotide sequence ID" value="NZ_BANB01000089.1"/>
</dbReference>
<keyword evidence="5 9" id="KW-0805">Transcription regulation</keyword>
<dbReference type="OrthoDB" id="9814402at2"/>
<dbReference type="PROSITE" id="PS00718">
    <property type="entry name" value="SIGMA54_2"/>
    <property type="match status" value="1"/>
</dbReference>
<dbReference type="Gene3D" id="1.10.10.60">
    <property type="entry name" value="Homeodomain-like"/>
    <property type="match status" value="1"/>
</dbReference>
<sequence length="506" mass="55453">MAIGPRLDLRQTQSLVMTPQLRQAIKLLQFSNMEVAGFIEEELERNPLLERDERPDLPDVERAAIDQRPVANGVADAADHVRGETLPTAAETPLDFDHAETYDAGGVADGAPDGGMGGSLGGGMDGGRGGRADFATDDRGIEDLVESPRNLRDHLGEQLRLSFGDAADRLIGAHLIALLDPAGRLTAAPEAIARTMGVDLDRVEAVRARMMRFDPVGLFARDLRECLAAQLAEKNRLDPAMAALLDNLDLLARREMRRLMTVCGVDAEDMAEMVAEVRALDPKPAAAWDHAPAVALIPDVLMRATPDGGWMLELNPATMPRVLVNQSFYAKVVPRADRQERSFLAERLQTANWLVKSLQQRAQTILKVAAEIVRQQDGFFRHGVAHLRPLILRDIADAVEMHESTVSRVTANKYIATQRGTFELKYFFTTAIAGTSGETHSAEAVRHRIRALVSAETADDILSDDAIVAALKREGVDIARRTVAKYREALRIPSSVQRKREKAVPA</sequence>
<evidence type="ECO:0000256" key="7">
    <source>
        <dbReference type="ARBA" id="ARBA00023125"/>
    </source>
</evidence>
<dbReference type="GO" id="GO:0001216">
    <property type="term" value="F:DNA-binding transcription activator activity"/>
    <property type="evidence" value="ECO:0007669"/>
    <property type="project" value="InterPro"/>
</dbReference>